<organism evidence="1 2">
    <name type="scientific">Paraglomus brasilianum</name>
    <dbReference type="NCBI Taxonomy" id="144538"/>
    <lineage>
        <taxon>Eukaryota</taxon>
        <taxon>Fungi</taxon>
        <taxon>Fungi incertae sedis</taxon>
        <taxon>Mucoromycota</taxon>
        <taxon>Glomeromycotina</taxon>
        <taxon>Glomeromycetes</taxon>
        <taxon>Paraglomerales</taxon>
        <taxon>Paraglomeraceae</taxon>
        <taxon>Paraglomus</taxon>
    </lineage>
</organism>
<comment type="caution">
    <text evidence="1">The sequence shown here is derived from an EMBL/GenBank/DDBJ whole genome shotgun (WGS) entry which is preliminary data.</text>
</comment>
<dbReference type="Proteomes" id="UP000789739">
    <property type="component" value="Unassembled WGS sequence"/>
</dbReference>
<sequence length="223" mass="25785">MPMLWKSPFDYVASDLIQITRRAKCLIQIYLSSLSSEDKLLLKQLGFEFEDNSPHLFNYASYLDELHYLAISRTMQMYFLGVVFRHSRDVEDTLIQHLLKTLLSKHTSIRNLKFEYTYLSVTEANAYSNVISSIIKSQRPGLKSFKLEADYHKAGIIAEALETQIGKLETVALVRCDFVDFGLREWMEKMARAGVRVKVRDCRLANPSTGEEPIENFVLLKYL</sequence>
<protein>
    <submittedName>
        <fullName evidence="1">2140_t:CDS:1</fullName>
    </submittedName>
</protein>
<evidence type="ECO:0000313" key="2">
    <source>
        <dbReference type="Proteomes" id="UP000789739"/>
    </source>
</evidence>
<accession>A0A9N9DI09</accession>
<evidence type="ECO:0000313" key="1">
    <source>
        <dbReference type="EMBL" id="CAG8636359.1"/>
    </source>
</evidence>
<dbReference type="OrthoDB" id="10374667at2759"/>
<gene>
    <name evidence="1" type="ORF">PBRASI_LOCUS9530</name>
</gene>
<name>A0A9N9DI09_9GLOM</name>
<proteinExistence type="predicted"/>
<keyword evidence="2" id="KW-1185">Reference proteome</keyword>
<dbReference type="EMBL" id="CAJVPI010002125">
    <property type="protein sequence ID" value="CAG8636359.1"/>
    <property type="molecule type" value="Genomic_DNA"/>
</dbReference>
<dbReference type="AlphaFoldDB" id="A0A9N9DI09"/>
<reference evidence="1" key="1">
    <citation type="submission" date="2021-06" db="EMBL/GenBank/DDBJ databases">
        <authorList>
            <person name="Kallberg Y."/>
            <person name="Tangrot J."/>
            <person name="Rosling A."/>
        </authorList>
    </citation>
    <scope>NUCLEOTIDE SEQUENCE</scope>
    <source>
        <strain evidence="1">BR232B</strain>
    </source>
</reference>